<feature type="transmembrane region" description="Helical" evidence="1">
    <location>
        <begin position="9"/>
        <end position="33"/>
    </location>
</feature>
<accession>A0A927R3A4</accession>
<keyword evidence="1" id="KW-0812">Transmembrane</keyword>
<organism evidence="2 3">
    <name type="scientific">Plantactinospora soyae</name>
    <dbReference type="NCBI Taxonomy" id="1544732"/>
    <lineage>
        <taxon>Bacteria</taxon>
        <taxon>Bacillati</taxon>
        <taxon>Actinomycetota</taxon>
        <taxon>Actinomycetes</taxon>
        <taxon>Micromonosporales</taxon>
        <taxon>Micromonosporaceae</taxon>
        <taxon>Plantactinospora</taxon>
    </lineage>
</organism>
<reference evidence="2" key="1">
    <citation type="submission" date="2020-10" db="EMBL/GenBank/DDBJ databases">
        <title>Sequencing the genomes of 1000 actinobacteria strains.</title>
        <authorList>
            <person name="Klenk H.-P."/>
        </authorList>
    </citation>
    <scope>NUCLEOTIDE SEQUENCE</scope>
    <source>
        <strain evidence="2">DSM 46832</strain>
    </source>
</reference>
<proteinExistence type="predicted"/>
<protein>
    <submittedName>
        <fullName evidence="2">Formate/nitrite transporter FocA (FNT family)</fullName>
    </submittedName>
</protein>
<feature type="transmembrane region" description="Helical" evidence="1">
    <location>
        <begin position="39"/>
        <end position="62"/>
    </location>
</feature>
<keyword evidence="3" id="KW-1185">Reference proteome</keyword>
<dbReference type="RefSeq" id="WP_192765507.1">
    <property type="nucleotide sequence ID" value="NZ_JADBEB010000001.1"/>
</dbReference>
<name>A0A927R3A4_9ACTN</name>
<evidence type="ECO:0000313" key="3">
    <source>
        <dbReference type="Proteomes" id="UP000649753"/>
    </source>
</evidence>
<dbReference type="AlphaFoldDB" id="A0A927R3A4"/>
<sequence>MHDTATRALWLAVTALAGAIIGVAAGLISWAGSRNPGEAILVGGAAFAGTLALILMAIRFVADRDA</sequence>
<evidence type="ECO:0000256" key="1">
    <source>
        <dbReference type="SAM" id="Phobius"/>
    </source>
</evidence>
<comment type="caution">
    <text evidence="2">The sequence shown here is derived from an EMBL/GenBank/DDBJ whole genome shotgun (WGS) entry which is preliminary data.</text>
</comment>
<keyword evidence="1" id="KW-1133">Transmembrane helix</keyword>
<gene>
    <name evidence="2" type="ORF">H4W31_000932</name>
</gene>
<evidence type="ECO:0000313" key="2">
    <source>
        <dbReference type="EMBL" id="MBE1485294.1"/>
    </source>
</evidence>
<keyword evidence="1" id="KW-0472">Membrane</keyword>
<dbReference type="EMBL" id="JADBEB010000001">
    <property type="protein sequence ID" value="MBE1485294.1"/>
    <property type="molecule type" value="Genomic_DNA"/>
</dbReference>
<dbReference type="Proteomes" id="UP000649753">
    <property type="component" value="Unassembled WGS sequence"/>
</dbReference>